<evidence type="ECO:0000256" key="1">
    <source>
        <dbReference type="SAM" id="Phobius"/>
    </source>
</evidence>
<feature type="transmembrane region" description="Helical" evidence="1">
    <location>
        <begin position="20"/>
        <end position="40"/>
    </location>
</feature>
<dbReference type="Pfam" id="PF07885">
    <property type="entry name" value="Ion_trans_2"/>
    <property type="match status" value="1"/>
</dbReference>
<feature type="transmembrane region" description="Helical" evidence="1">
    <location>
        <begin position="77"/>
        <end position="99"/>
    </location>
</feature>
<dbReference type="SUPFAM" id="SSF81324">
    <property type="entry name" value="Voltage-gated potassium channels"/>
    <property type="match status" value="1"/>
</dbReference>
<dbReference type="Gene3D" id="3.40.50.720">
    <property type="entry name" value="NAD(P)-binding Rossmann-like Domain"/>
    <property type="match status" value="1"/>
</dbReference>
<evidence type="ECO:0000313" key="4">
    <source>
        <dbReference type="Proteomes" id="UP000006251"/>
    </source>
</evidence>
<keyword evidence="4" id="KW-1185">Reference proteome</keyword>
<dbReference type="OrthoDB" id="9813518at2"/>
<proteinExistence type="predicted"/>
<gene>
    <name evidence="3" type="ORF">GPAL_0968</name>
</gene>
<dbReference type="InterPro" id="IPR036291">
    <property type="entry name" value="NAD(P)-bd_dom_sf"/>
</dbReference>
<dbReference type="SUPFAM" id="SSF51735">
    <property type="entry name" value="NAD(P)-binding Rossmann-fold domains"/>
    <property type="match status" value="1"/>
</dbReference>
<name>K6ZBZ0_9ALTE</name>
<protein>
    <submittedName>
        <fullName evidence="3">Ion transport 2</fullName>
    </submittedName>
</protein>
<organism evidence="3 4">
    <name type="scientific">Brumicola pallidula DSM 14239 = ACAM 615</name>
    <dbReference type="NCBI Taxonomy" id="1121922"/>
    <lineage>
        <taxon>Bacteria</taxon>
        <taxon>Pseudomonadati</taxon>
        <taxon>Pseudomonadota</taxon>
        <taxon>Gammaproteobacteria</taxon>
        <taxon>Alteromonadales</taxon>
        <taxon>Alteromonadaceae</taxon>
        <taxon>Brumicola</taxon>
    </lineage>
</organism>
<evidence type="ECO:0000259" key="2">
    <source>
        <dbReference type="Pfam" id="PF07885"/>
    </source>
</evidence>
<dbReference type="EMBL" id="BAEQ01000016">
    <property type="protein sequence ID" value="GAC27847.1"/>
    <property type="molecule type" value="Genomic_DNA"/>
</dbReference>
<reference evidence="4" key="1">
    <citation type="journal article" date="2014" name="Environ. Microbiol.">
        <title>Comparative genomics of the marine bacterial genus Glaciecola reveals the high degree of genomic diversity and genomic characteristic for cold adaptation.</title>
        <authorList>
            <person name="Qin Q.L."/>
            <person name="Xie B.B."/>
            <person name="Yu Y."/>
            <person name="Shu Y.L."/>
            <person name="Rong J.C."/>
            <person name="Zhang Y.J."/>
            <person name="Zhao D.L."/>
            <person name="Chen X.L."/>
            <person name="Zhang X.Y."/>
            <person name="Chen B."/>
            <person name="Zhou B.C."/>
            <person name="Zhang Y.Z."/>
        </authorList>
    </citation>
    <scope>NUCLEOTIDE SEQUENCE [LARGE SCALE GENOMIC DNA]</scope>
    <source>
        <strain evidence="4">ACAM 615</strain>
    </source>
</reference>
<dbReference type="Gene3D" id="1.10.287.70">
    <property type="match status" value="1"/>
</dbReference>
<dbReference type="PANTHER" id="PTHR43833:SF9">
    <property type="entry name" value="POTASSIUM CHANNEL PROTEIN YUGO-RELATED"/>
    <property type="match status" value="1"/>
</dbReference>
<dbReference type="PANTHER" id="PTHR43833">
    <property type="entry name" value="POTASSIUM CHANNEL PROTEIN 2-RELATED-RELATED"/>
    <property type="match status" value="1"/>
</dbReference>
<dbReference type="InterPro" id="IPR013099">
    <property type="entry name" value="K_chnl_dom"/>
</dbReference>
<dbReference type="AlphaFoldDB" id="K6ZBZ0"/>
<dbReference type="RefSeq" id="WP_006009640.1">
    <property type="nucleotide sequence ID" value="NZ_BAEQ01000016.1"/>
</dbReference>
<evidence type="ECO:0000313" key="3">
    <source>
        <dbReference type="EMBL" id="GAC27847.1"/>
    </source>
</evidence>
<dbReference type="Proteomes" id="UP000006251">
    <property type="component" value="Unassembled WGS sequence"/>
</dbReference>
<keyword evidence="1" id="KW-1133">Transmembrane helix</keyword>
<dbReference type="STRING" id="1121922.GCA_000428905_01492"/>
<comment type="caution">
    <text evidence="3">The sequence shown here is derived from an EMBL/GenBank/DDBJ whole genome shotgun (WGS) entry which is preliminary data.</text>
</comment>
<keyword evidence="1" id="KW-0812">Transmembrane</keyword>
<keyword evidence="1" id="KW-0472">Membrane</keyword>
<sequence length="350" mass="39579">MLHWVRLKKLCVKYFSELRWYTLVAALLFYTVSSWILLFLAGERAFLNASDYFYWLVVTGSTVGYGDMSPSTPAGKLIVALYVIPLGLSIFALIIGRIASWVSDQWRKGARGLKPLNVSNHILIIGWNEKRTEQLLKLLIKEKQDMPENPDIVLCVKADIENPRPSEIEFVHVSSFNQDEDMDRACIATAKTILIDNPYDDLTLTTALYCSKRNPKAHKVAYFEDENLVGLLQQHCPEVECTPSVAVEMLAKSVFDPGSSLLHHDLLDVEEGQAQFSVELPSNANDLSVEKLFLGLKRQYNATFIGYSSPQRVNQISVNPNLDDVVKPGNKVFYIAEHRINNIDWNSLNL</sequence>
<dbReference type="InterPro" id="IPR050721">
    <property type="entry name" value="Trk_Ktr_HKT_K-transport"/>
</dbReference>
<accession>K6ZBZ0</accession>
<feature type="domain" description="Potassium channel" evidence="2">
    <location>
        <begin position="26"/>
        <end position="103"/>
    </location>
</feature>